<protein>
    <submittedName>
        <fullName evidence="6">Class A sortase</fullName>
    </submittedName>
</protein>
<keyword evidence="2" id="KW-0378">Hydrolase</keyword>
<accession>A0A061C7F7</accession>
<dbReference type="OrthoDB" id="1648028at2"/>
<evidence type="ECO:0000256" key="3">
    <source>
        <dbReference type="ARBA" id="ARBA00022807"/>
    </source>
</evidence>
<dbReference type="MEROPS" id="C60.006"/>
<dbReference type="NCBIfam" id="TIGR01076">
    <property type="entry name" value="sortase_fam"/>
    <property type="match status" value="1"/>
</dbReference>
<feature type="transmembrane region" description="Helical" evidence="5">
    <location>
        <begin position="17"/>
        <end position="35"/>
    </location>
</feature>
<feature type="active site" description="Acyl-thioester intermediate" evidence="4">
    <location>
        <position position="202"/>
    </location>
</feature>
<keyword evidence="5" id="KW-1133">Transmembrane helix</keyword>
<evidence type="ECO:0000256" key="4">
    <source>
        <dbReference type="PIRSR" id="PIRSR605754-1"/>
    </source>
</evidence>
<dbReference type="GO" id="GO:0006508">
    <property type="term" value="P:proteolysis"/>
    <property type="evidence" value="ECO:0007669"/>
    <property type="project" value="UniProtKB-KW"/>
</dbReference>
<sequence length="233" mass="25715">MTSTASKNTKDHPVRRIILRLVAVILFLLGLALVFNQQISAFLVKQNQTAALKGLTRDQVVQNQKKKGMYDFKKVKSIDFAQTTRSRVKNTAGAIGAISIPSVKLYLPVMQGLSDAALSTGGGTMRADQKMGKGNYPLAGHYMTDQGALFSPLERVKLGSMVYLTDLKKVYAYKIYYKKVVDPSAVWLVANTKKKIVTLITCANGGVNRWSLRGKLTAVKPASKQNLEMFKLR</sequence>
<dbReference type="InterPro" id="IPR023365">
    <property type="entry name" value="Sortase_dom-sf"/>
</dbReference>
<organism evidence="6">
    <name type="scientific">Lactobacillus delbrueckii subsp. lactis</name>
    <dbReference type="NCBI Taxonomy" id="29397"/>
    <lineage>
        <taxon>Bacteria</taxon>
        <taxon>Bacillati</taxon>
        <taxon>Bacillota</taxon>
        <taxon>Bacilli</taxon>
        <taxon>Lactobacillales</taxon>
        <taxon>Lactobacillaceae</taxon>
        <taxon>Lactobacillus</taxon>
    </lineage>
</organism>
<dbReference type="InterPro" id="IPR042007">
    <property type="entry name" value="Sortase_A"/>
</dbReference>
<evidence type="ECO:0000313" key="6">
    <source>
        <dbReference type="EMBL" id="AZA15931.1"/>
    </source>
</evidence>
<evidence type="ECO:0000256" key="1">
    <source>
        <dbReference type="ARBA" id="ARBA00022670"/>
    </source>
</evidence>
<gene>
    <name evidence="6" type="ORF">DQL93_04760</name>
</gene>
<name>A0A061C7F7_LACDL</name>
<dbReference type="Pfam" id="PF04203">
    <property type="entry name" value="Sortase"/>
    <property type="match status" value="1"/>
</dbReference>
<feature type="active site" description="Proton donor/acceptor" evidence="4">
    <location>
        <position position="141"/>
    </location>
</feature>
<dbReference type="GO" id="GO:0008234">
    <property type="term" value="F:cysteine-type peptidase activity"/>
    <property type="evidence" value="ECO:0007669"/>
    <property type="project" value="UniProtKB-KW"/>
</dbReference>
<evidence type="ECO:0000256" key="2">
    <source>
        <dbReference type="ARBA" id="ARBA00022801"/>
    </source>
</evidence>
<dbReference type="AlphaFoldDB" id="A0A061C7F7"/>
<proteinExistence type="predicted"/>
<dbReference type="RefSeq" id="WP_003615401.1">
    <property type="nucleotide sequence ID" value="NZ_BJLO01000025.1"/>
</dbReference>
<keyword evidence="3" id="KW-0788">Thiol protease</keyword>
<keyword evidence="1" id="KW-0645">Protease</keyword>
<dbReference type="CDD" id="cd06165">
    <property type="entry name" value="Sortase_A"/>
    <property type="match status" value="1"/>
</dbReference>
<reference evidence="6" key="1">
    <citation type="submission" date="2018-07" db="EMBL/GenBank/DDBJ databases">
        <authorList>
            <person name="Somerville V."/>
        </authorList>
    </citation>
    <scope>NUCLEOTIDE SEQUENCE</scope>
    <source>
        <strain evidence="6">NWC_2_2</strain>
    </source>
</reference>
<dbReference type="SUPFAM" id="SSF63817">
    <property type="entry name" value="Sortase"/>
    <property type="match status" value="1"/>
</dbReference>
<dbReference type="EMBL" id="CP031023">
    <property type="protein sequence ID" value="AZA15931.1"/>
    <property type="molecule type" value="Genomic_DNA"/>
</dbReference>
<keyword evidence="5" id="KW-0812">Transmembrane</keyword>
<keyword evidence="5" id="KW-0472">Membrane</keyword>
<evidence type="ECO:0000256" key="5">
    <source>
        <dbReference type="SAM" id="Phobius"/>
    </source>
</evidence>
<dbReference type="Gene3D" id="2.40.260.10">
    <property type="entry name" value="Sortase"/>
    <property type="match status" value="1"/>
</dbReference>
<dbReference type="InterPro" id="IPR005754">
    <property type="entry name" value="Sortase"/>
</dbReference>